<protein>
    <submittedName>
        <fullName evidence="2">Uncharacterized protein</fullName>
    </submittedName>
</protein>
<feature type="compositionally biased region" description="Polar residues" evidence="1">
    <location>
        <begin position="88"/>
        <end position="97"/>
    </location>
</feature>
<evidence type="ECO:0000313" key="2">
    <source>
        <dbReference type="EMBL" id="TNN68747.1"/>
    </source>
</evidence>
<proteinExistence type="predicted"/>
<organism evidence="2 3">
    <name type="scientific">Liparis tanakae</name>
    <name type="common">Tanaka's snailfish</name>
    <dbReference type="NCBI Taxonomy" id="230148"/>
    <lineage>
        <taxon>Eukaryota</taxon>
        <taxon>Metazoa</taxon>
        <taxon>Chordata</taxon>
        <taxon>Craniata</taxon>
        <taxon>Vertebrata</taxon>
        <taxon>Euteleostomi</taxon>
        <taxon>Actinopterygii</taxon>
        <taxon>Neopterygii</taxon>
        <taxon>Teleostei</taxon>
        <taxon>Neoteleostei</taxon>
        <taxon>Acanthomorphata</taxon>
        <taxon>Eupercaria</taxon>
        <taxon>Perciformes</taxon>
        <taxon>Cottioidei</taxon>
        <taxon>Cottales</taxon>
        <taxon>Liparidae</taxon>
        <taxon>Liparis</taxon>
    </lineage>
</organism>
<dbReference type="Proteomes" id="UP000314294">
    <property type="component" value="Unassembled WGS sequence"/>
</dbReference>
<dbReference type="AlphaFoldDB" id="A0A4Z2HSQ9"/>
<reference evidence="2 3" key="1">
    <citation type="submission" date="2019-03" db="EMBL/GenBank/DDBJ databases">
        <title>First draft genome of Liparis tanakae, snailfish: a comprehensive survey of snailfish specific genes.</title>
        <authorList>
            <person name="Kim W."/>
            <person name="Song I."/>
            <person name="Jeong J.-H."/>
            <person name="Kim D."/>
            <person name="Kim S."/>
            <person name="Ryu S."/>
            <person name="Song J.Y."/>
            <person name="Lee S.K."/>
        </authorList>
    </citation>
    <scope>NUCLEOTIDE SEQUENCE [LARGE SCALE GENOMIC DNA]</scope>
    <source>
        <tissue evidence="2">Muscle</tissue>
    </source>
</reference>
<name>A0A4Z2HSQ9_9TELE</name>
<feature type="region of interest" description="Disordered" evidence="1">
    <location>
        <begin position="72"/>
        <end position="97"/>
    </location>
</feature>
<accession>A0A4Z2HSQ9</accession>
<keyword evidence="3" id="KW-1185">Reference proteome</keyword>
<evidence type="ECO:0000313" key="3">
    <source>
        <dbReference type="Proteomes" id="UP000314294"/>
    </source>
</evidence>
<dbReference type="EMBL" id="SRLO01000185">
    <property type="protein sequence ID" value="TNN68747.1"/>
    <property type="molecule type" value="Genomic_DNA"/>
</dbReference>
<evidence type="ECO:0000256" key="1">
    <source>
        <dbReference type="SAM" id="MobiDB-lite"/>
    </source>
</evidence>
<feature type="compositionally biased region" description="Basic and acidic residues" evidence="1">
    <location>
        <begin position="72"/>
        <end position="81"/>
    </location>
</feature>
<sequence length="179" mass="19367">MDTGIKSKCKRKRAETAKCLRLALSSPSPKRNAGKLHLIHDWCVGVNLLRGSAVRSEVTVLMKSHIQDTEPLDSARLRDGDPAWAEPSSGSPQSSDVLISERRRLCRVLGGEERGSTLQLNGARVLSPLVLLVFSSANESEVGSDPMERKPGGYHVGHNTQAHTHLSNGVEHCAPGFEA</sequence>
<comment type="caution">
    <text evidence="2">The sequence shown here is derived from an EMBL/GenBank/DDBJ whole genome shotgun (WGS) entry which is preliminary data.</text>
</comment>
<gene>
    <name evidence="2" type="ORF">EYF80_021059</name>
</gene>